<dbReference type="SUPFAM" id="SSF54637">
    <property type="entry name" value="Thioesterase/thiol ester dehydrase-isomerase"/>
    <property type="match status" value="2"/>
</dbReference>
<dbReference type="InterPro" id="IPR002864">
    <property type="entry name" value="Acyl-ACP_thioesterase_NHD"/>
</dbReference>
<keyword evidence="2" id="KW-0444">Lipid biosynthesis</keyword>
<keyword evidence="6" id="KW-0443">Lipid metabolism</keyword>
<dbReference type="Proteomes" id="UP000062160">
    <property type="component" value="Unassembled WGS sequence"/>
</dbReference>
<dbReference type="EMBL" id="DF977002">
    <property type="protein sequence ID" value="GAQ25651.1"/>
    <property type="molecule type" value="Genomic_DNA"/>
</dbReference>
<evidence type="ECO:0000259" key="9">
    <source>
        <dbReference type="Pfam" id="PF20791"/>
    </source>
</evidence>
<evidence type="ECO:0000259" key="8">
    <source>
        <dbReference type="Pfam" id="PF01643"/>
    </source>
</evidence>
<gene>
    <name evidence="10" type="ORF">TSYNT_8187</name>
</gene>
<evidence type="ECO:0000313" key="11">
    <source>
        <dbReference type="Proteomes" id="UP000062160"/>
    </source>
</evidence>
<evidence type="ECO:0000256" key="5">
    <source>
        <dbReference type="ARBA" id="ARBA00022946"/>
    </source>
</evidence>
<dbReference type="STRING" id="224999.GCA_001485475_01687"/>
<name>A0A0U9HMR6_9FIRM</name>
<dbReference type="PANTHER" id="PTHR31727:SF6">
    <property type="entry name" value="OLEOYL-ACYL CARRIER PROTEIN THIOESTERASE 1, CHLOROPLASTIC"/>
    <property type="match status" value="1"/>
</dbReference>
<dbReference type="AlphaFoldDB" id="A0A0U9HMR6"/>
<dbReference type="Gene3D" id="3.10.129.10">
    <property type="entry name" value="Hotdog Thioesterase"/>
    <property type="match status" value="1"/>
</dbReference>
<keyword evidence="11" id="KW-1185">Reference proteome</keyword>
<keyword evidence="3 10" id="KW-0378">Hydrolase</keyword>
<organism evidence="10">
    <name type="scientific">Tepidanaerobacter syntrophicus</name>
    <dbReference type="NCBI Taxonomy" id="224999"/>
    <lineage>
        <taxon>Bacteria</taxon>
        <taxon>Bacillati</taxon>
        <taxon>Bacillota</taxon>
        <taxon>Clostridia</taxon>
        <taxon>Thermosediminibacterales</taxon>
        <taxon>Tepidanaerobacteraceae</taxon>
        <taxon>Tepidanaerobacter</taxon>
    </lineage>
</organism>
<keyword evidence="5" id="KW-0809">Transit peptide</keyword>
<sequence>MVLSGSNMLEKEYRIHYYEADVKGRILITSLMRYFDDIATQQSRELGVGISYLKEHNVAWMLYRWDIKINKYPRYGETIKVRTAPYSFRKFYAYRWFDVLNKDGERLVTANSVWLFVDKDKRRPLKIPDVMYEAYQVTSDEPLEIGEITELSSCDIEKKFQVRYSDIDTNSHVNNVVYVTWALEALPYDIISNYELRNLKVTYKQETTYGMIIRSQCQVIKNDDHVTTRHNILSEEGKQLCLLEGRWIKNS</sequence>
<protein>
    <submittedName>
        <fullName evidence="10">Medium-chain acyl-hydrolase</fullName>
    </submittedName>
</protein>
<evidence type="ECO:0000256" key="4">
    <source>
        <dbReference type="ARBA" id="ARBA00022832"/>
    </source>
</evidence>
<proteinExistence type="inferred from homology"/>
<accession>A0A0U9HMR6</accession>
<dbReference type="PANTHER" id="PTHR31727">
    <property type="entry name" value="OLEOYL-ACYL CARRIER PROTEIN THIOESTERASE 1, CHLOROPLASTIC"/>
    <property type="match status" value="1"/>
</dbReference>
<dbReference type="InterPro" id="IPR049427">
    <property type="entry name" value="Acyl-ACP_TE_C"/>
</dbReference>
<dbReference type="InterPro" id="IPR029069">
    <property type="entry name" value="HotDog_dom_sf"/>
</dbReference>
<reference evidence="10" key="1">
    <citation type="journal article" date="2016" name="Genome Announc.">
        <title>Draft Genome Sequence of the Syntrophic Lactate-Degrading Bacterium Tepidanaerobacter syntrophicus JLT.</title>
        <authorList>
            <person name="Matsuura N."/>
            <person name="Ohashi A."/>
            <person name="Tourlousse D.M."/>
            <person name="Sekiguchi Y."/>
        </authorList>
    </citation>
    <scope>NUCLEOTIDE SEQUENCE [LARGE SCALE GENOMIC DNA]</scope>
    <source>
        <strain evidence="10">JL</strain>
    </source>
</reference>
<dbReference type="InterPro" id="IPR045023">
    <property type="entry name" value="FATA/B"/>
</dbReference>
<dbReference type="GO" id="GO:0016297">
    <property type="term" value="F:fatty acyl-[ACP] hydrolase activity"/>
    <property type="evidence" value="ECO:0007669"/>
    <property type="project" value="InterPro"/>
</dbReference>
<comment type="similarity">
    <text evidence="1">Belongs to the acyl-ACP thioesterase family.</text>
</comment>
<keyword evidence="7" id="KW-0275">Fatty acid biosynthesis</keyword>
<evidence type="ECO:0000256" key="1">
    <source>
        <dbReference type="ARBA" id="ARBA00006500"/>
    </source>
</evidence>
<feature type="domain" description="Acyl-ACP thioesterase-like C-terminal" evidence="9">
    <location>
        <begin position="155"/>
        <end position="248"/>
    </location>
</feature>
<dbReference type="CDD" id="cd00586">
    <property type="entry name" value="4HBT"/>
    <property type="match status" value="1"/>
</dbReference>
<dbReference type="Pfam" id="PF01643">
    <property type="entry name" value="Acyl-ACP_TE"/>
    <property type="match status" value="1"/>
</dbReference>
<dbReference type="Pfam" id="PF20791">
    <property type="entry name" value="Acyl-ACP_TE_C"/>
    <property type="match status" value="1"/>
</dbReference>
<evidence type="ECO:0000256" key="7">
    <source>
        <dbReference type="ARBA" id="ARBA00023160"/>
    </source>
</evidence>
<evidence type="ECO:0000313" key="10">
    <source>
        <dbReference type="EMBL" id="GAQ25651.1"/>
    </source>
</evidence>
<evidence type="ECO:0000256" key="6">
    <source>
        <dbReference type="ARBA" id="ARBA00023098"/>
    </source>
</evidence>
<evidence type="ECO:0000256" key="3">
    <source>
        <dbReference type="ARBA" id="ARBA00022801"/>
    </source>
</evidence>
<dbReference type="GO" id="GO:0000036">
    <property type="term" value="F:acyl carrier activity"/>
    <property type="evidence" value="ECO:0007669"/>
    <property type="project" value="TreeGrafter"/>
</dbReference>
<keyword evidence="4" id="KW-0276">Fatty acid metabolism</keyword>
<dbReference type="OrthoDB" id="9801517at2"/>
<evidence type="ECO:0000256" key="2">
    <source>
        <dbReference type="ARBA" id="ARBA00022516"/>
    </source>
</evidence>
<feature type="domain" description="Acyl-ACP thioesterase N-terminal hotdog" evidence="8">
    <location>
        <begin position="9"/>
        <end position="135"/>
    </location>
</feature>